<sequence>MERNTNVFLSPTPGGKPDSLGGTLVGTGTSRTEGRSATPPRFRAGPGWDASSALTLGVGSRLRNSLESGLSTPGGPSAASPGAGSTMRSMSSGGSRQPLRPGVENMMLQATKRQMDAVEEKFSSQLARAMANSDRVREAAIQRLEDKVNMTQGLHQPRLDRRVAELVGNFKGLSEEMQQMIRRIDNMDSRNREWRSHVEDELMGRHTELEQMIQKASSKANVAQASIEDVQSRLSTRMQRLELEMSERAAHFEETGDALNLLHGRCEALEANAGSWPNRSKEILVHSARGEVPDLSNQIGDVKTMVDRQLAEMHDVQIRTETQEQGVQILRTRVEGIDEKFRRLAERVTTSDWEGRFETMKLHLHEEARIKSEHVEQLDVISKRLEMQEQAYEEMRQLHGHIMQVSSQVSGEATPGYQVGGSWHVCDATSSSPVDREASRGLDLNVGVVAGDALDVRPDACGLGNRVAALEETLRTHQAEYRVYAANAVEFQNECRESVGKLQTQSLLASVRQGLDERDRSTNVRRWDRGLRDVTAEPDFSLDPPDVPVQSYGLASFSDE</sequence>
<reference evidence="3" key="1">
    <citation type="submission" date="2021-01" db="EMBL/GenBank/DDBJ databases">
        <authorList>
            <person name="Corre E."/>
            <person name="Pelletier E."/>
            <person name="Niang G."/>
            <person name="Scheremetjew M."/>
            <person name="Finn R."/>
            <person name="Kale V."/>
            <person name="Holt S."/>
            <person name="Cochrane G."/>
            <person name="Meng A."/>
            <person name="Brown T."/>
            <person name="Cohen L."/>
        </authorList>
    </citation>
    <scope>NUCLEOTIDE SEQUENCE</scope>
</reference>
<evidence type="ECO:0000256" key="1">
    <source>
        <dbReference type="SAM" id="Coils"/>
    </source>
</evidence>
<evidence type="ECO:0000256" key="2">
    <source>
        <dbReference type="SAM" id="MobiDB-lite"/>
    </source>
</evidence>
<keyword evidence="1" id="KW-0175">Coiled coil</keyword>
<feature type="region of interest" description="Disordered" evidence="2">
    <location>
        <begin position="536"/>
        <end position="560"/>
    </location>
</feature>
<feature type="region of interest" description="Disordered" evidence="2">
    <location>
        <begin position="64"/>
        <end position="101"/>
    </location>
</feature>
<proteinExistence type="predicted"/>
<protein>
    <submittedName>
        <fullName evidence="3">Uncharacterized protein</fullName>
    </submittedName>
</protein>
<gene>
    <name evidence="3" type="ORF">NSCI0253_LOCUS5313</name>
</gene>
<dbReference type="AlphaFoldDB" id="A0A7S0ZS86"/>
<evidence type="ECO:0000313" key="3">
    <source>
        <dbReference type="EMBL" id="CAD8830966.1"/>
    </source>
</evidence>
<feature type="region of interest" description="Disordered" evidence="2">
    <location>
        <begin position="1"/>
        <end position="49"/>
    </location>
</feature>
<feature type="compositionally biased region" description="Low complexity" evidence="2">
    <location>
        <begin position="19"/>
        <end position="31"/>
    </location>
</feature>
<dbReference type="EMBL" id="HBFQ01007611">
    <property type="protein sequence ID" value="CAD8830966.1"/>
    <property type="molecule type" value="Transcribed_RNA"/>
</dbReference>
<organism evidence="3">
    <name type="scientific">Noctiluca scintillans</name>
    <name type="common">Sea sparkle</name>
    <name type="synonym">Red tide dinoflagellate</name>
    <dbReference type="NCBI Taxonomy" id="2966"/>
    <lineage>
        <taxon>Eukaryota</taxon>
        <taxon>Sar</taxon>
        <taxon>Alveolata</taxon>
        <taxon>Dinophyceae</taxon>
        <taxon>Noctilucales</taxon>
        <taxon>Noctilucaceae</taxon>
        <taxon>Noctiluca</taxon>
    </lineage>
</organism>
<feature type="coiled-coil region" evidence="1">
    <location>
        <begin position="170"/>
        <end position="233"/>
    </location>
</feature>
<accession>A0A7S0ZS86</accession>
<feature type="compositionally biased region" description="Low complexity" evidence="2">
    <location>
        <begin position="68"/>
        <end position="96"/>
    </location>
</feature>
<name>A0A7S0ZS86_NOCSC</name>